<proteinExistence type="predicted"/>
<protein>
    <recommendedName>
        <fullName evidence="5">Nematode cuticle collagen N-terminal domain-containing protein</fullName>
    </recommendedName>
</protein>
<keyword evidence="3" id="KW-1015">Disulfide bond</keyword>
<dbReference type="PRINTS" id="PR01217">
    <property type="entry name" value="PRICHEXTENSN"/>
</dbReference>
<comment type="subunit">
    <text evidence="1">Collagen polypeptide chains are complexed within the cuticle by disulfide bonds and other types of covalent cross-links.</text>
</comment>
<feature type="region of interest" description="Disordered" evidence="4">
    <location>
        <begin position="66"/>
        <end position="966"/>
    </location>
</feature>
<feature type="compositionally biased region" description="Low complexity" evidence="4">
    <location>
        <begin position="94"/>
        <end position="107"/>
    </location>
</feature>
<dbReference type="Pfam" id="PF01484">
    <property type="entry name" value="Col_cuticle_N"/>
    <property type="match status" value="1"/>
</dbReference>
<feature type="compositionally biased region" description="Low complexity" evidence="4">
    <location>
        <begin position="347"/>
        <end position="356"/>
    </location>
</feature>
<feature type="compositionally biased region" description="Pro residues" evidence="4">
    <location>
        <begin position="431"/>
        <end position="445"/>
    </location>
</feature>
<feature type="compositionally biased region" description="Low complexity" evidence="4">
    <location>
        <begin position="527"/>
        <end position="537"/>
    </location>
</feature>
<dbReference type="EMBL" id="CP092621">
    <property type="protein sequence ID" value="UMM17856.1"/>
    <property type="molecule type" value="Genomic_DNA"/>
</dbReference>
<evidence type="ECO:0000256" key="2">
    <source>
        <dbReference type="ARBA" id="ARBA00022737"/>
    </source>
</evidence>
<dbReference type="Pfam" id="PF01391">
    <property type="entry name" value="Collagen"/>
    <property type="match status" value="2"/>
</dbReference>
<keyword evidence="7" id="KW-1185">Reference proteome</keyword>
<feature type="compositionally biased region" description="Basic and acidic residues" evidence="4">
    <location>
        <begin position="712"/>
        <end position="751"/>
    </location>
</feature>
<feature type="compositionally biased region" description="Low complexity" evidence="4">
    <location>
        <begin position="509"/>
        <end position="519"/>
    </location>
</feature>
<feature type="compositionally biased region" description="Basic and acidic residues" evidence="4">
    <location>
        <begin position="837"/>
        <end position="850"/>
    </location>
</feature>
<dbReference type="PROSITE" id="PS51257">
    <property type="entry name" value="PROKAR_LIPOPROTEIN"/>
    <property type="match status" value="1"/>
</dbReference>
<name>A0AAE9J770_CAEBR</name>
<evidence type="ECO:0000313" key="7">
    <source>
        <dbReference type="Proteomes" id="UP000829354"/>
    </source>
</evidence>
<feature type="compositionally biased region" description="Basic and acidic residues" evidence="4">
    <location>
        <begin position="759"/>
        <end position="815"/>
    </location>
</feature>
<feature type="compositionally biased region" description="Polar residues" evidence="4">
    <location>
        <begin position="381"/>
        <end position="390"/>
    </location>
</feature>
<evidence type="ECO:0000256" key="1">
    <source>
        <dbReference type="ARBA" id="ARBA00011518"/>
    </source>
</evidence>
<dbReference type="InterPro" id="IPR008160">
    <property type="entry name" value="Collagen"/>
</dbReference>
<accession>A0AAE9J770</accession>
<dbReference type="PANTHER" id="PTHR24023">
    <property type="entry name" value="COLLAGEN ALPHA"/>
    <property type="match status" value="1"/>
</dbReference>
<feature type="compositionally biased region" description="Basic and acidic residues" evidence="4">
    <location>
        <begin position="562"/>
        <end position="574"/>
    </location>
</feature>
<feature type="domain" description="Nematode cuticle collagen N-terminal" evidence="5">
    <location>
        <begin position="8"/>
        <end position="58"/>
    </location>
</feature>
<feature type="compositionally biased region" description="Basic and acidic residues" evidence="4">
    <location>
        <begin position="859"/>
        <end position="889"/>
    </location>
</feature>
<keyword evidence="2" id="KW-0677">Repeat</keyword>
<evidence type="ECO:0000259" key="5">
    <source>
        <dbReference type="SMART" id="SM01088"/>
    </source>
</evidence>
<dbReference type="PANTHER" id="PTHR24023:SF1060">
    <property type="entry name" value="COLLAGEN ALPHA-1(IV) CHAIN"/>
    <property type="match status" value="1"/>
</dbReference>
<dbReference type="InterPro" id="IPR002486">
    <property type="entry name" value="Col_cuticle_N"/>
</dbReference>
<dbReference type="AlphaFoldDB" id="A0AAE9J770"/>
<feature type="compositionally biased region" description="Polar residues" evidence="4">
    <location>
        <begin position="155"/>
        <end position="168"/>
    </location>
</feature>
<organism evidence="6 7">
    <name type="scientific">Caenorhabditis briggsae</name>
    <dbReference type="NCBI Taxonomy" id="6238"/>
    <lineage>
        <taxon>Eukaryota</taxon>
        <taxon>Metazoa</taxon>
        <taxon>Ecdysozoa</taxon>
        <taxon>Nematoda</taxon>
        <taxon>Chromadorea</taxon>
        <taxon>Rhabditida</taxon>
        <taxon>Rhabditina</taxon>
        <taxon>Rhabditomorpha</taxon>
        <taxon>Rhabditoidea</taxon>
        <taxon>Rhabditidae</taxon>
        <taxon>Peloderinae</taxon>
        <taxon>Caenorhabditis</taxon>
    </lineage>
</organism>
<feature type="compositionally biased region" description="Basic and acidic residues" evidence="4">
    <location>
        <begin position="935"/>
        <end position="951"/>
    </location>
</feature>
<dbReference type="InterPro" id="IPR050149">
    <property type="entry name" value="Collagen_superfamily"/>
</dbReference>
<dbReference type="GO" id="GO:0042302">
    <property type="term" value="F:structural constituent of cuticle"/>
    <property type="evidence" value="ECO:0007669"/>
    <property type="project" value="InterPro"/>
</dbReference>
<dbReference type="SMART" id="SM01088">
    <property type="entry name" value="Col_cuticle_N"/>
    <property type="match status" value="1"/>
</dbReference>
<gene>
    <name evidence="6" type="ORF">L5515_014202</name>
</gene>
<evidence type="ECO:0000313" key="6">
    <source>
        <dbReference type="EMBL" id="UMM17856.1"/>
    </source>
</evidence>
<feature type="compositionally biased region" description="Low complexity" evidence="4">
    <location>
        <begin position="483"/>
        <end position="497"/>
    </location>
</feature>
<feature type="compositionally biased region" description="Basic and acidic residues" evidence="4">
    <location>
        <begin position="618"/>
        <end position="650"/>
    </location>
</feature>
<dbReference type="Proteomes" id="UP000829354">
    <property type="component" value="Chromosome II"/>
</dbReference>
<evidence type="ECO:0000256" key="4">
    <source>
        <dbReference type="SAM" id="MobiDB-lite"/>
    </source>
</evidence>
<evidence type="ECO:0000256" key="3">
    <source>
        <dbReference type="ARBA" id="ARBA00023157"/>
    </source>
</evidence>
<feature type="compositionally biased region" description="Low complexity" evidence="4">
    <location>
        <begin position="182"/>
        <end position="196"/>
    </location>
</feature>
<feature type="compositionally biased region" description="Basic and acidic residues" evidence="4">
    <location>
        <begin position="685"/>
        <end position="698"/>
    </location>
</feature>
<feature type="compositionally biased region" description="Low complexity" evidence="4">
    <location>
        <begin position="393"/>
        <end position="415"/>
    </location>
</feature>
<reference evidence="6 7" key="1">
    <citation type="submission" date="2022-04" db="EMBL/GenBank/DDBJ databases">
        <title>Chromosome-level reference genomes for two strains of Caenorhabditis briggsae: an improved platform for comparative genomics.</title>
        <authorList>
            <person name="Stevens L."/>
            <person name="Andersen E."/>
        </authorList>
    </citation>
    <scope>NUCLEOTIDE SEQUENCE [LARGE SCALE GENOMIC DNA]</scope>
    <source>
        <strain evidence="6">VX34</strain>
        <tissue evidence="6">Whole-organism</tissue>
    </source>
</reference>
<feature type="compositionally biased region" description="Basic and acidic residues" evidence="4">
    <location>
        <begin position="898"/>
        <end position="920"/>
    </location>
</feature>
<sequence length="993" mass="110711">MVKSYTLAGAAALACLVLAICAVISTVHILHDISDFYTEAQGELVEFKDIAINVWDEMVFELTPEEMREAEDLEREKRSYEGEEPYGVDTSPPTTTTTTTTTAATTTEAVGDESGYDFGHDNGPPSSRPRKPVPPTMPRTIQEDVSGFRAPPPAATSTYRPPSGQNYDNYGREPTSSRRPHQPQQPYQQASSTPTPYSTPNNRTLYNPPKTVVYPSNPSNPRVPYNPPQKYTQPPPYPGSSRVPYNPNYTNAPRTPPPRQPAGGYDSDGQTPPSWPRVYNTRRPNGPGYPEDQVPTRRPNAPGYPEDQLPTRRPNGPGYPEDQVPTLRPNREKYPEDEVPTPPPPGQQRVPPTQTRNPSYPDKTNPRQSTRPVPPTDGHVETSTPFNPTNEVPPGRTGFRPGFGPQRPRPGTRQRVNPCDQCSAQPNNCPAGPPGPRGRPGPPGFPGQDGPRGLRGLNGGYTGVHPSSYDPVIGCVQCPVGPPGERGADGPPGAPGEDGIDGEQGTNGQDGQPGAPGAPGYHGMNGAPGTAGKPGAPGRNGQSCRAVPGPPGQPGVMGGPGRDGDPGTDGEHGQDGSPGIQGPPGKDGRPGADGQPGVSAPGAPGNDGGYCPCPKRSSKFDFTDPAYTEEKPTEQRPREYASDREEEPRTRQPARTESYGDNSGYERERKPVYEPSAEVPPPRRNIYEDEERVREPPPRKQPPPHRQTPRSEQQRYPEEQYERRPHETRGGYDREAPREYENEAPRSRQGGEHSSGYGGDRKQYMERRPVEQPRYENRPLKKVEINRQPERGYDHHQPSYEEKVSRTEGSRRYGTESESLYEEEQREETHPPGFGRPKSEEDRKEHRTYPEDSMPPVKQTDRYNGDKRKKNQPEYEDISKPEEDKEKAMEKHHRKPNKFQEKQWEEHRKSQELRNSREHGGQVQNESPLPMQQVKPEERERRSSGEEKVPVHDNYQSSEKRGFVNENSLPSEQIPYRRRTRFYRNHYYDKFLA</sequence>